<dbReference type="InterPro" id="IPR001624">
    <property type="entry name" value="FliE"/>
</dbReference>
<keyword evidence="5" id="KW-0282">Flagellum</keyword>
<comment type="subcellular location">
    <subcellularLocation>
        <location evidence="1 4">Bacterial flagellum basal body</location>
    </subcellularLocation>
</comment>
<organism evidence="5 6">
    <name type="scientific">Alienimonas californiensis</name>
    <dbReference type="NCBI Taxonomy" id="2527989"/>
    <lineage>
        <taxon>Bacteria</taxon>
        <taxon>Pseudomonadati</taxon>
        <taxon>Planctomycetota</taxon>
        <taxon>Planctomycetia</taxon>
        <taxon>Planctomycetales</taxon>
        <taxon>Planctomycetaceae</taxon>
        <taxon>Alienimonas</taxon>
    </lineage>
</organism>
<dbReference type="Pfam" id="PF02049">
    <property type="entry name" value="FliE"/>
    <property type="match status" value="1"/>
</dbReference>
<proteinExistence type="inferred from homology"/>
<dbReference type="GO" id="GO:0005198">
    <property type="term" value="F:structural molecule activity"/>
    <property type="evidence" value="ECO:0007669"/>
    <property type="project" value="InterPro"/>
</dbReference>
<evidence type="ECO:0000256" key="4">
    <source>
        <dbReference type="HAMAP-Rule" id="MF_00724"/>
    </source>
</evidence>
<keyword evidence="5" id="KW-0969">Cilium</keyword>
<evidence type="ECO:0000256" key="3">
    <source>
        <dbReference type="ARBA" id="ARBA00023143"/>
    </source>
</evidence>
<name>A0A517PE42_9PLAN</name>
<accession>A0A517PE42</accession>
<dbReference type="HAMAP" id="MF_00724">
    <property type="entry name" value="FliE"/>
    <property type="match status" value="1"/>
</dbReference>
<dbReference type="OrthoDB" id="285952at2"/>
<evidence type="ECO:0000313" key="6">
    <source>
        <dbReference type="Proteomes" id="UP000318741"/>
    </source>
</evidence>
<dbReference type="PRINTS" id="PR01006">
    <property type="entry name" value="FLGHOOKFLIE"/>
</dbReference>
<evidence type="ECO:0000256" key="2">
    <source>
        <dbReference type="ARBA" id="ARBA00009272"/>
    </source>
</evidence>
<dbReference type="Proteomes" id="UP000318741">
    <property type="component" value="Chromosome"/>
</dbReference>
<evidence type="ECO:0000256" key="1">
    <source>
        <dbReference type="ARBA" id="ARBA00004117"/>
    </source>
</evidence>
<keyword evidence="6" id="KW-1185">Reference proteome</keyword>
<dbReference type="KEGG" id="acaf:CA12_37720"/>
<gene>
    <name evidence="4" type="primary">fliE</name>
    <name evidence="5" type="ORF">CA12_37720</name>
</gene>
<sequence>MNALTLAPPPTFPGTSTYGLSPAGGIGAGMSPGRSVAPAAGPDFAAMLADAVNGVNANAQAADSAATRAVLGENVTQAEVFTAVKKADLSLRMLISVRNKLLEGWKELQSIPV</sequence>
<dbReference type="GO" id="GO:0071973">
    <property type="term" value="P:bacterial-type flagellum-dependent cell motility"/>
    <property type="evidence" value="ECO:0007669"/>
    <property type="project" value="InterPro"/>
</dbReference>
<dbReference type="GO" id="GO:0009425">
    <property type="term" value="C:bacterial-type flagellum basal body"/>
    <property type="evidence" value="ECO:0007669"/>
    <property type="project" value="UniProtKB-SubCell"/>
</dbReference>
<reference evidence="5 6" key="1">
    <citation type="submission" date="2019-02" db="EMBL/GenBank/DDBJ databases">
        <title>Deep-cultivation of Planctomycetes and their phenomic and genomic characterization uncovers novel biology.</title>
        <authorList>
            <person name="Wiegand S."/>
            <person name="Jogler M."/>
            <person name="Boedeker C."/>
            <person name="Pinto D."/>
            <person name="Vollmers J."/>
            <person name="Rivas-Marin E."/>
            <person name="Kohn T."/>
            <person name="Peeters S.H."/>
            <person name="Heuer A."/>
            <person name="Rast P."/>
            <person name="Oberbeckmann S."/>
            <person name="Bunk B."/>
            <person name="Jeske O."/>
            <person name="Meyerdierks A."/>
            <person name="Storesund J.E."/>
            <person name="Kallscheuer N."/>
            <person name="Luecker S."/>
            <person name="Lage O.M."/>
            <person name="Pohl T."/>
            <person name="Merkel B.J."/>
            <person name="Hornburger P."/>
            <person name="Mueller R.-W."/>
            <person name="Bruemmer F."/>
            <person name="Labrenz M."/>
            <person name="Spormann A.M."/>
            <person name="Op den Camp H."/>
            <person name="Overmann J."/>
            <person name="Amann R."/>
            <person name="Jetten M.S.M."/>
            <person name="Mascher T."/>
            <person name="Medema M.H."/>
            <person name="Devos D.P."/>
            <person name="Kaster A.-K."/>
            <person name="Ovreas L."/>
            <person name="Rohde M."/>
            <person name="Galperin M.Y."/>
            <person name="Jogler C."/>
        </authorList>
    </citation>
    <scope>NUCLEOTIDE SEQUENCE [LARGE SCALE GENOMIC DNA]</scope>
    <source>
        <strain evidence="5 6">CA12</strain>
    </source>
</reference>
<comment type="similarity">
    <text evidence="2 4">Belongs to the FliE family.</text>
</comment>
<dbReference type="PANTHER" id="PTHR34653">
    <property type="match status" value="1"/>
</dbReference>
<evidence type="ECO:0000313" key="5">
    <source>
        <dbReference type="EMBL" id="QDT17643.1"/>
    </source>
</evidence>
<keyword evidence="3 4" id="KW-0975">Bacterial flagellum</keyword>
<dbReference type="AlphaFoldDB" id="A0A517PE42"/>
<dbReference type="EMBL" id="CP036265">
    <property type="protein sequence ID" value="QDT17643.1"/>
    <property type="molecule type" value="Genomic_DNA"/>
</dbReference>
<protein>
    <recommendedName>
        <fullName evidence="4">Flagellar hook-basal body complex protein FliE</fullName>
    </recommendedName>
</protein>
<dbReference type="GO" id="GO:0003774">
    <property type="term" value="F:cytoskeletal motor activity"/>
    <property type="evidence" value="ECO:0007669"/>
    <property type="project" value="InterPro"/>
</dbReference>
<keyword evidence="5" id="KW-0966">Cell projection</keyword>
<dbReference type="RefSeq" id="WP_145360559.1">
    <property type="nucleotide sequence ID" value="NZ_CP036265.1"/>
</dbReference>
<dbReference type="PANTHER" id="PTHR34653:SF1">
    <property type="entry name" value="FLAGELLAR HOOK-BASAL BODY COMPLEX PROTEIN FLIE"/>
    <property type="match status" value="1"/>
</dbReference>